<dbReference type="EMBL" id="UYRT01021724">
    <property type="protein sequence ID" value="VDK60140.1"/>
    <property type="molecule type" value="Genomic_DNA"/>
</dbReference>
<name>A0A3P6RYJ8_9BILA</name>
<evidence type="ECO:0000256" key="3">
    <source>
        <dbReference type="ARBA" id="ARBA00022676"/>
    </source>
</evidence>
<dbReference type="InterPro" id="IPR002213">
    <property type="entry name" value="UDP_glucos_trans"/>
</dbReference>
<dbReference type="Proteomes" id="UP000271098">
    <property type="component" value="Unassembled WGS sequence"/>
</dbReference>
<gene>
    <name evidence="6" type="ORF">GPUH_LOCUS7925</name>
</gene>
<proteinExistence type="inferred from homology"/>
<dbReference type="AlphaFoldDB" id="A0A3P6RYJ8"/>
<dbReference type="InterPro" id="IPR050271">
    <property type="entry name" value="UDP-glycosyltransferase"/>
</dbReference>
<comment type="catalytic activity">
    <reaction evidence="5">
        <text>glucuronate acceptor + UDP-alpha-D-glucuronate = acceptor beta-D-glucuronoside + UDP + H(+)</text>
        <dbReference type="Rhea" id="RHEA:21032"/>
        <dbReference type="ChEBI" id="CHEBI:15378"/>
        <dbReference type="ChEBI" id="CHEBI:58052"/>
        <dbReference type="ChEBI" id="CHEBI:58223"/>
        <dbReference type="ChEBI" id="CHEBI:132367"/>
        <dbReference type="ChEBI" id="CHEBI:132368"/>
        <dbReference type="EC" id="2.4.1.17"/>
    </reaction>
</comment>
<evidence type="ECO:0000256" key="2">
    <source>
        <dbReference type="ARBA" id="ARBA00012544"/>
    </source>
</evidence>
<reference evidence="6 7" key="1">
    <citation type="submission" date="2018-11" db="EMBL/GenBank/DDBJ databases">
        <authorList>
            <consortium name="Pathogen Informatics"/>
        </authorList>
    </citation>
    <scope>NUCLEOTIDE SEQUENCE [LARGE SCALE GENOMIC DNA]</scope>
</reference>
<dbReference type="PANTHER" id="PTHR48043">
    <property type="entry name" value="EG:EG0003.4 PROTEIN-RELATED"/>
    <property type="match status" value="1"/>
</dbReference>
<dbReference type="Gene3D" id="3.40.50.2000">
    <property type="entry name" value="Glycogen Phosphorylase B"/>
    <property type="match status" value="1"/>
</dbReference>
<organism evidence="6 7">
    <name type="scientific">Gongylonema pulchrum</name>
    <dbReference type="NCBI Taxonomy" id="637853"/>
    <lineage>
        <taxon>Eukaryota</taxon>
        <taxon>Metazoa</taxon>
        <taxon>Ecdysozoa</taxon>
        <taxon>Nematoda</taxon>
        <taxon>Chromadorea</taxon>
        <taxon>Rhabditida</taxon>
        <taxon>Spirurina</taxon>
        <taxon>Spiruromorpha</taxon>
        <taxon>Spiruroidea</taxon>
        <taxon>Gongylonematidae</taxon>
        <taxon>Gongylonema</taxon>
    </lineage>
</organism>
<sequence length="95" mass="10951">MTGEFVDLVNDPNSRGTILLAFGTILDWKEAPAERREAFAIALNKLPDYRIIWACRRCPAMNLGRHIRLLDWVPQQEILSHPRTKLFITHGGLKR</sequence>
<keyword evidence="3" id="KW-0328">Glycosyltransferase</keyword>
<evidence type="ECO:0000313" key="7">
    <source>
        <dbReference type="Proteomes" id="UP000271098"/>
    </source>
</evidence>
<accession>A0A3P6RYJ8</accession>
<dbReference type="GO" id="GO:0015020">
    <property type="term" value="F:glucuronosyltransferase activity"/>
    <property type="evidence" value="ECO:0007669"/>
    <property type="project" value="UniProtKB-EC"/>
</dbReference>
<keyword evidence="7" id="KW-1185">Reference proteome</keyword>
<dbReference type="OrthoDB" id="5835829at2759"/>
<dbReference type="SUPFAM" id="SSF53756">
    <property type="entry name" value="UDP-Glycosyltransferase/glycogen phosphorylase"/>
    <property type="match status" value="1"/>
</dbReference>
<dbReference type="EC" id="2.4.1.17" evidence="2"/>
<evidence type="ECO:0000256" key="5">
    <source>
        <dbReference type="ARBA" id="ARBA00047475"/>
    </source>
</evidence>
<evidence type="ECO:0000256" key="1">
    <source>
        <dbReference type="ARBA" id="ARBA00009995"/>
    </source>
</evidence>
<keyword evidence="4" id="KW-0808">Transferase</keyword>
<evidence type="ECO:0000256" key="4">
    <source>
        <dbReference type="ARBA" id="ARBA00022679"/>
    </source>
</evidence>
<protein>
    <recommendedName>
        <fullName evidence="2">glucuronosyltransferase</fullName>
        <ecNumber evidence="2">2.4.1.17</ecNumber>
    </recommendedName>
</protein>
<dbReference type="Pfam" id="PF00201">
    <property type="entry name" value="UDPGT"/>
    <property type="match status" value="1"/>
</dbReference>
<comment type="similarity">
    <text evidence="1">Belongs to the UDP-glycosyltransferase family.</text>
</comment>
<evidence type="ECO:0000313" key="6">
    <source>
        <dbReference type="EMBL" id="VDK60140.1"/>
    </source>
</evidence>
<dbReference type="PANTHER" id="PTHR48043:SF62">
    <property type="entry name" value="GLUCURONOSYLTRANSFERASE"/>
    <property type="match status" value="1"/>
</dbReference>